<dbReference type="InterPro" id="IPR034829">
    <property type="entry name" value="DnaD-like_sf"/>
</dbReference>
<sequence length="234" mass="27348">MASFTGFPAGKVGLTRIPNPFFTDLLPEIDHLGELKVTLYAFWFLEHLEGAVRYLSYEDFATDRRLLQCFGADEASAGEALREALERAVQRGTFLCVHYKEGQRESMLYFLNTPRGRAAVEALKRGEWRPEQLNHPEVALEIERPNIFRLYEQNIGPLTPMLAEALRDAERTYPMAWIEEAIRIAVENNVRRWRYIEAILRARMEREGHGADWRDPETNRRKYIEGEYGQYVRH</sequence>
<dbReference type="InterPro" id="IPR006343">
    <property type="entry name" value="DnaB/C_C"/>
</dbReference>
<proteinExistence type="inferred from homology"/>
<dbReference type="SUPFAM" id="SSF158499">
    <property type="entry name" value="DnaD domain-like"/>
    <property type="match status" value="1"/>
</dbReference>
<feature type="domain" description="DnaB/C C-terminal" evidence="2">
    <location>
        <begin position="148"/>
        <end position="201"/>
    </location>
</feature>
<accession>A0ABU3NQ17</accession>
<dbReference type="Gene3D" id="1.10.10.630">
    <property type="entry name" value="DnaD domain-like"/>
    <property type="match status" value="1"/>
</dbReference>
<dbReference type="Proteomes" id="UP001254165">
    <property type="component" value="Unassembled WGS sequence"/>
</dbReference>
<dbReference type="EMBL" id="JAUHMF010000002">
    <property type="protein sequence ID" value="MDT8898927.1"/>
    <property type="molecule type" value="Genomic_DNA"/>
</dbReference>
<evidence type="ECO:0000259" key="2">
    <source>
        <dbReference type="Pfam" id="PF07261"/>
    </source>
</evidence>
<reference evidence="3 4" key="1">
    <citation type="submission" date="2023-07" db="EMBL/GenBank/DDBJ databases">
        <title>Novel species of Thermanaerothrix with wide hydrolytic capabilities.</title>
        <authorList>
            <person name="Zayulina K.S."/>
            <person name="Podosokorskaya O.A."/>
            <person name="Elcheninov A.G."/>
        </authorList>
    </citation>
    <scope>NUCLEOTIDE SEQUENCE [LARGE SCALE GENOMIC DNA]</scope>
    <source>
        <strain evidence="3 4">4228-RoL</strain>
    </source>
</reference>
<gene>
    <name evidence="3" type="ORF">QYE77_11695</name>
</gene>
<dbReference type="RefSeq" id="WP_315625600.1">
    <property type="nucleotide sequence ID" value="NZ_JAUHMF010000002.1"/>
</dbReference>
<evidence type="ECO:0000313" key="3">
    <source>
        <dbReference type="EMBL" id="MDT8898927.1"/>
    </source>
</evidence>
<comment type="caution">
    <text evidence="3">The sequence shown here is derived from an EMBL/GenBank/DDBJ whole genome shotgun (WGS) entry which is preliminary data.</text>
</comment>
<dbReference type="NCBIfam" id="TIGR01446">
    <property type="entry name" value="DnaD_dom"/>
    <property type="match status" value="1"/>
</dbReference>
<protein>
    <submittedName>
        <fullName evidence="3">DnaD domain protein</fullName>
    </submittedName>
</protein>
<comment type="similarity">
    <text evidence="1">Belongs to the DnaB/DnaD family.</text>
</comment>
<keyword evidence="4" id="KW-1185">Reference proteome</keyword>
<evidence type="ECO:0000313" key="4">
    <source>
        <dbReference type="Proteomes" id="UP001254165"/>
    </source>
</evidence>
<name>A0ABU3NQ17_9CHLR</name>
<dbReference type="Pfam" id="PF07261">
    <property type="entry name" value="DnaB_2"/>
    <property type="match status" value="1"/>
</dbReference>
<organism evidence="3 4">
    <name type="scientific">Thermanaerothrix solaris</name>
    <dbReference type="NCBI Taxonomy" id="3058434"/>
    <lineage>
        <taxon>Bacteria</taxon>
        <taxon>Bacillati</taxon>
        <taxon>Chloroflexota</taxon>
        <taxon>Anaerolineae</taxon>
        <taxon>Anaerolineales</taxon>
        <taxon>Anaerolineaceae</taxon>
        <taxon>Thermanaerothrix</taxon>
    </lineage>
</organism>
<evidence type="ECO:0000256" key="1">
    <source>
        <dbReference type="ARBA" id="ARBA00093462"/>
    </source>
</evidence>